<keyword evidence="2" id="KW-1185">Reference proteome</keyword>
<dbReference type="GO" id="GO:0004386">
    <property type="term" value="F:helicase activity"/>
    <property type="evidence" value="ECO:0007669"/>
    <property type="project" value="UniProtKB-KW"/>
</dbReference>
<dbReference type="InParanoid" id="A0A218YWZ9"/>
<gene>
    <name evidence="1" type="ORF">B2J93_3977</name>
</gene>
<evidence type="ECO:0000313" key="2">
    <source>
        <dbReference type="Proteomes" id="UP000242519"/>
    </source>
</evidence>
<keyword evidence="1" id="KW-0547">Nucleotide-binding</keyword>
<organism evidence="1 2">
    <name type="scientific">Diplocarpon coronariae</name>
    <dbReference type="NCBI Taxonomy" id="2795749"/>
    <lineage>
        <taxon>Eukaryota</taxon>
        <taxon>Fungi</taxon>
        <taxon>Dikarya</taxon>
        <taxon>Ascomycota</taxon>
        <taxon>Pezizomycotina</taxon>
        <taxon>Leotiomycetes</taxon>
        <taxon>Helotiales</taxon>
        <taxon>Drepanopezizaceae</taxon>
        <taxon>Diplocarpon</taxon>
    </lineage>
</organism>
<keyword evidence="1" id="KW-0067">ATP-binding</keyword>
<name>A0A218YWZ9_9HELO</name>
<protein>
    <submittedName>
        <fullName evidence="1">ATP-dependent DNA helicase PIF</fullName>
    </submittedName>
</protein>
<keyword evidence="1" id="KW-0347">Helicase</keyword>
<keyword evidence="1" id="KW-0378">Hydrolase</keyword>
<comment type="caution">
    <text evidence="1">The sequence shown here is derived from an EMBL/GenBank/DDBJ whole genome shotgun (WGS) entry which is preliminary data.</text>
</comment>
<dbReference type="EMBL" id="MZNU01000350">
    <property type="protein sequence ID" value="OWO99530.1"/>
    <property type="molecule type" value="Genomic_DNA"/>
</dbReference>
<dbReference type="AlphaFoldDB" id="A0A218YWZ9"/>
<accession>A0A218YWZ9</accession>
<proteinExistence type="predicted"/>
<evidence type="ECO:0000313" key="1">
    <source>
        <dbReference type="EMBL" id="OWO99530.1"/>
    </source>
</evidence>
<reference evidence="1 2" key="1">
    <citation type="submission" date="2017-04" db="EMBL/GenBank/DDBJ databases">
        <title>Draft genome sequence of Marssonina coronaria NL1: causal agent of apple blotch.</title>
        <authorList>
            <person name="Cheng Q."/>
        </authorList>
    </citation>
    <scope>NUCLEOTIDE SEQUENCE [LARGE SCALE GENOMIC DNA]</scope>
    <source>
        <strain evidence="1 2">NL1</strain>
    </source>
</reference>
<sequence>MAKLGRTMARAMPEAERPSCSSVRRLSHLHKWGGIFESDSLQTLRPTLDVMRGLKVLCPTFYHCHTEELKGSKLLALFRAGAYLEEPILALGTHFICISQALSQKR</sequence>
<dbReference type="Proteomes" id="UP000242519">
    <property type="component" value="Unassembled WGS sequence"/>
</dbReference>